<evidence type="ECO:0000256" key="4">
    <source>
        <dbReference type="SAM" id="Coils"/>
    </source>
</evidence>
<keyword evidence="2" id="KW-0547">Nucleotide-binding</keyword>
<dbReference type="Gene3D" id="1.20.890.10">
    <property type="entry name" value="cAMP-dependent protein kinase regulatory subunit, dimerization-anchoring domain"/>
    <property type="match status" value="1"/>
</dbReference>
<keyword evidence="7" id="KW-1185">Reference proteome</keyword>
<dbReference type="Pfam" id="PF05186">
    <property type="entry name" value="Dpy-30"/>
    <property type="match status" value="1"/>
</dbReference>
<dbReference type="GO" id="GO:0005759">
    <property type="term" value="C:mitochondrial matrix"/>
    <property type="evidence" value="ECO:0000318"/>
    <property type="project" value="GO_Central"/>
</dbReference>
<organism evidence="6 7">
    <name type="scientific">Phytophthora ramorum</name>
    <name type="common">Sudden oak death agent</name>
    <dbReference type="NCBI Taxonomy" id="164328"/>
    <lineage>
        <taxon>Eukaryota</taxon>
        <taxon>Sar</taxon>
        <taxon>Stramenopiles</taxon>
        <taxon>Oomycota</taxon>
        <taxon>Peronosporomycetes</taxon>
        <taxon>Peronosporales</taxon>
        <taxon>Peronosporaceae</taxon>
        <taxon>Phytophthora</taxon>
    </lineage>
</organism>
<dbReference type="VEuPathDB" id="FungiDB:KRP23_14056"/>
<dbReference type="eggNOG" id="KOG3078">
    <property type="taxonomic scope" value="Eukaryota"/>
</dbReference>
<dbReference type="Gene3D" id="3.40.50.720">
    <property type="entry name" value="NAD(P)-binding Rossmann-like Domain"/>
    <property type="match status" value="1"/>
</dbReference>
<dbReference type="InterPro" id="IPR047499">
    <property type="entry name" value="DD_AK7"/>
</dbReference>
<dbReference type="Gene3D" id="3.40.50.300">
    <property type="entry name" value="P-loop containing nucleotide triphosphate hydrolases"/>
    <property type="match status" value="1"/>
</dbReference>
<dbReference type="STRING" id="164328.H3H479"/>
<dbReference type="GO" id="GO:0004017">
    <property type="term" value="F:AMP kinase activity"/>
    <property type="evidence" value="ECO:0000318"/>
    <property type="project" value="GO_Central"/>
</dbReference>
<evidence type="ECO:0000256" key="3">
    <source>
        <dbReference type="ARBA" id="ARBA00022777"/>
    </source>
</evidence>
<sequence length="801" mass="87636">MRVFITDLGSSLSTELARNCQDAGLEVLGTAARGGKSEMAALKRQLQSHPSSDVDGAAKEPVALQSDPAAWRRLVQMADVVVVTAVVSDPKLAMETLKAFEKRGVTKGDEETNEDESGENVKRFIAVSSILSWSKNAPFAASGASSGHVEDDFKSRRPARKYTELKTAETQIMSAHRTGELETCIIGAGLIYGGAQSQLQLIFREAWLNPDQSLLVPSLATQAQPTSQGRNLLPMISLYDLALLVFRVIASPSPPPKKYLLAVDKTSGHTTLRDVCRGVSTLLATGLLRDRDDSAGAADAEADALLLDEEEELVTPLQLHLRFDTSAGAMHTLVAPGEWQHYSRGLLGNLAFFVDDFIHAMDLHPLRSIILGAPRVGKTLLSRRLAKDYYLPYLSPATLLQELFAPENDATYSTSSKAPESNKGSAESPDASNQLNEASDVAEMQKLRDELQQWAPTRGSAENTTQLPESALVALLRWKLRGAACRNQGYVLDGLPLSAAQAEQIFAHDQTSDSNLDGEGESSGGAEEKGGNPGDEGDSAKAATGDANAEGGMAIPAVDIEALLARLKPRRHIQAPNRVMVLQAPRAMLEIRAQALSEAEAERTDNTQDAFARRFDEFETSIEALEAFFEKPKPRANTPEPKMDGVEVLELALRDEHAYRDDSTFIAPINRYMEQGGRAPRNFHPTRAELRDQRLAAEKQVREAEARAAQRTREQGAQDEAAQQAKLARERARLELLQREETELLETRAKPLRTYLMDTVLPALTEGMLEVVKVQPTDPIDYLAEFLFRKGQELEDEANEA</sequence>
<name>H3H479_PHYRM</name>
<dbReference type="InterPro" id="IPR000850">
    <property type="entry name" value="Adenylat/UMP-CMP_kin"/>
</dbReference>
<dbReference type="GO" id="GO:0046899">
    <property type="term" value="F:nucleoside triphosphate adenylate kinase activity"/>
    <property type="evidence" value="ECO:0000318"/>
    <property type="project" value="GO_Central"/>
</dbReference>
<proteinExistence type="predicted"/>
<accession>H3H479</accession>
<evidence type="ECO:0000256" key="5">
    <source>
        <dbReference type="SAM" id="MobiDB-lite"/>
    </source>
</evidence>
<dbReference type="VEuPathDB" id="FungiDB:KRP22_14338"/>
<dbReference type="SUPFAM" id="SSF51735">
    <property type="entry name" value="NAD(P)-binding Rossmann-fold domains"/>
    <property type="match status" value="1"/>
</dbReference>
<evidence type="ECO:0000256" key="2">
    <source>
        <dbReference type="ARBA" id="ARBA00022741"/>
    </source>
</evidence>
<dbReference type="EMBL" id="DS566167">
    <property type="status" value="NOT_ANNOTATED_CDS"/>
    <property type="molecule type" value="Genomic_DNA"/>
</dbReference>
<dbReference type="EnsemblProtists" id="Phyra85362">
    <property type="protein sequence ID" value="Phyra85362"/>
    <property type="gene ID" value="Phyra85362"/>
</dbReference>
<dbReference type="InterPro" id="IPR007858">
    <property type="entry name" value="Dpy-30_motif"/>
</dbReference>
<evidence type="ECO:0000313" key="7">
    <source>
        <dbReference type="Proteomes" id="UP000005238"/>
    </source>
</evidence>
<feature type="region of interest" description="Disordered" evidence="5">
    <location>
        <begin position="411"/>
        <end position="435"/>
    </location>
</feature>
<dbReference type="InterPro" id="IPR027417">
    <property type="entry name" value="P-loop_NTPase"/>
</dbReference>
<protein>
    <recommendedName>
        <fullName evidence="8">Adenylate kinase 7</fullName>
    </recommendedName>
</protein>
<dbReference type="SUPFAM" id="SSF52540">
    <property type="entry name" value="P-loop containing nucleoside triphosphate hydrolases"/>
    <property type="match status" value="1"/>
</dbReference>
<evidence type="ECO:0000313" key="6">
    <source>
        <dbReference type="EnsemblProtists" id="Phyra85362"/>
    </source>
</evidence>
<keyword evidence="4" id="KW-0175">Coiled coil</keyword>
<dbReference type="OMA" id="GHVEDDF"/>
<dbReference type="AlphaFoldDB" id="H3H479"/>
<keyword evidence="1" id="KW-0808">Transferase</keyword>
<dbReference type="HOGENOM" id="CLU_015567_1_0_1"/>
<dbReference type="Proteomes" id="UP000005238">
    <property type="component" value="Unassembled WGS sequence"/>
</dbReference>
<dbReference type="InParanoid" id="H3H479"/>
<reference evidence="7" key="1">
    <citation type="journal article" date="2006" name="Science">
        <title>Phytophthora genome sequences uncover evolutionary origins and mechanisms of pathogenesis.</title>
        <authorList>
            <person name="Tyler B.M."/>
            <person name="Tripathy S."/>
            <person name="Zhang X."/>
            <person name="Dehal P."/>
            <person name="Jiang R.H."/>
            <person name="Aerts A."/>
            <person name="Arredondo F.D."/>
            <person name="Baxter L."/>
            <person name="Bensasson D."/>
            <person name="Beynon J.L."/>
            <person name="Chapman J."/>
            <person name="Damasceno C.M."/>
            <person name="Dorrance A.E."/>
            <person name="Dou D."/>
            <person name="Dickerman A.W."/>
            <person name="Dubchak I.L."/>
            <person name="Garbelotto M."/>
            <person name="Gijzen M."/>
            <person name="Gordon S.G."/>
            <person name="Govers F."/>
            <person name="Grunwald N.J."/>
            <person name="Huang W."/>
            <person name="Ivors K.L."/>
            <person name="Jones R.W."/>
            <person name="Kamoun S."/>
            <person name="Krampis K."/>
            <person name="Lamour K.H."/>
            <person name="Lee M.K."/>
            <person name="McDonald W.H."/>
            <person name="Medina M."/>
            <person name="Meijer H.J."/>
            <person name="Nordberg E.K."/>
            <person name="Maclean D.J."/>
            <person name="Ospina-Giraldo M.D."/>
            <person name="Morris P.F."/>
            <person name="Phuntumart V."/>
            <person name="Putnam N.H."/>
            <person name="Rash S."/>
            <person name="Rose J.K."/>
            <person name="Sakihama Y."/>
            <person name="Salamov A.A."/>
            <person name="Savidor A."/>
            <person name="Scheuring C.F."/>
            <person name="Smith B.M."/>
            <person name="Sobral B.W."/>
            <person name="Terry A."/>
            <person name="Torto-Alalibo T.A."/>
            <person name="Win J."/>
            <person name="Xu Z."/>
            <person name="Zhang H."/>
            <person name="Grigoriev I.V."/>
            <person name="Rokhsar D.S."/>
            <person name="Boore J.L."/>
        </authorList>
    </citation>
    <scope>NUCLEOTIDE SEQUENCE [LARGE SCALE GENOMIC DNA]</scope>
    <source>
        <strain evidence="7">Pr102</strain>
    </source>
</reference>
<dbReference type="GO" id="GO:0005737">
    <property type="term" value="C:cytoplasm"/>
    <property type="evidence" value="ECO:0000318"/>
    <property type="project" value="GO_Central"/>
</dbReference>
<dbReference type="GO" id="GO:0005524">
    <property type="term" value="F:ATP binding"/>
    <property type="evidence" value="ECO:0007669"/>
    <property type="project" value="InterPro"/>
</dbReference>
<feature type="region of interest" description="Disordered" evidence="5">
    <location>
        <begin position="509"/>
        <end position="547"/>
    </location>
</feature>
<dbReference type="GO" id="GO:0046033">
    <property type="term" value="P:AMP metabolic process"/>
    <property type="evidence" value="ECO:0000318"/>
    <property type="project" value="GO_Central"/>
</dbReference>
<dbReference type="PANTHER" id="PTHR23359">
    <property type="entry name" value="NUCLEOTIDE KINASE"/>
    <property type="match status" value="1"/>
</dbReference>
<feature type="coiled-coil region" evidence="4">
    <location>
        <begin position="687"/>
        <end position="747"/>
    </location>
</feature>
<evidence type="ECO:0000256" key="1">
    <source>
        <dbReference type="ARBA" id="ARBA00022679"/>
    </source>
</evidence>
<reference evidence="6" key="2">
    <citation type="submission" date="2015-06" db="UniProtKB">
        <authorList>
            <consortium name="EnsemblProtists"/>
        </authorList>
    </citation>
    <scope>IDENTIFICATION</scope>
    <source>
        <strain evidence="6">Pr102</strain>
    </source>
</reference>
<dbReference type="InterPro" id="IPR036291">
    <property type="entry name" value="NAD(P)-bd_dom_sf"/>
</dbReference>
<evidence type="ECO:0008006" key="8">
    <source>
        <dbReference type="Google" id="ProtNLM"/>
    </source>
</evidence>
<dbReference type="CDD" id="cd22967">
    <property type="entry name" value="DD_AK7"/>
    <property type="match status" value="1"/>
</dbReference>
<keyword evidence="3" id="KW-0418">Kinase</keyword>
<dbReference type="GO" id="GO:0009142">
    <property type="term" value="P:nucleoside triphosphate biosynthetic process"/>
    <property type="evidence" value="ECO:0000318"/>
    <property type="project" value="GO_Central"/>
</dbReference>